<comment type="subcellular location">
    <subcellularLocation>
        <location evidence="1">Membrane</location>
        <topology evidence="1">Multi-pass membrane protein</topology>
    </subcellularLocation>
</comment>
<dbReference type="PANTHER" id="PTHR43394:SF27">
    <property type="entry name" value="ATP-DEPENDENT TRANSLOCASE ABCB1-LIKE"/>
    <property type="match status" value="1"/>
</dbReference>
<evidence type="ECO:0000313" key="13">
    <source>
        <dbReference type="Proteomes" id="UP001158576"/>
    </source>
</evidence>
<organism evidence="12 13">
    <name type="scientific">Oikopleura dioica</name>
    <name type="common">Tunicate</name>
    <dbReference type="NCBI Taxonomy" id="34765"/>
    <lineage>
        <taxon>Eukaryota</taxon>
        <taxon>Metazoa</taxon>
        <taxon>Chordata</taxon>
        <taxon>Tunicata</taxon>
        <taxon>Appendicularia</taxon>
        <taxon>Copelata</taxon>
        <taxon>Oikopleuridae</taxon>
        <taxon>Oikopleura</taxon>
    </lineage>
</organism>
<evidence type="ECO:0000256" key="5">
    <source>
        <dbReference type="ARBA" id="ARBA00022840"/>
    </source>
</evidence>
<dbReference type="CDD" id="cd18578">
    <property type="entry name" value="ABC_6TM_Pgp_ABCB1_D2_like"/>
    <property type="match status" value="1"/>
</dbReference>
<feature type="transmembrane region" description="Helical" evidence="9">
    <location>
        <begin position="960"/>
        <end position="984"/>
    </location>
</feature>
<dbReference type="CDD" id="cd18577">
    <property type="entry name" value="ABC_6TM_Pgp_ABCB1_D1_like"/>
    <property type="match status" value="1"/>
</dbReference>
<dbReference type="Proteomes" id="UP001158576">
    <property type="component" value="Chromosome 1"/>
</dbReference>
<evidence type="ECO:0000256" key="3">
    <source>
        <dbReference type="ARBA" id="ARBA00022692"/>
    </source>
</evidence>
<feature type="transmembrane region" description="Helical" evidence="9">
    <location>
        <begin position="292"/>
        <end position="312"/>
    </location>
</feature>
<protein>
    <submittedName>
        <fullName evidence="12">Oidioi.mRNA.OKI2018_I69.chr1.g1009.t1.cds</fullName>
    </submittedName>
</protein>
<evidence type="ECO:0000259" key="11">
    <source>
        <dbReference type="PROSITE" id="PS50929"/>
    </source>
</evidence>
<evidence type="ECO:0000256" key="8">
    <source>
        <dbReference type="SAM" id="MobiDB-lite"/>
    </source>
</evidence>
<dbReference type="PANTHER" id="PTHR43394">
    <property type="entry name" value="ATP-DEPENDENT PERMEASE MDL1, MITOCHONDRIAL"/>
    <property type="match status" value="1"/>
</dbReference>
<keyword evidence="5" id="KW-0067">ATP-binding</keyword>
<sequence>MGATEEKKDEAPKNSVPYFKLYRFATCSDKLMIAIGWLMYIVVGICEPLMIVFFGGAMREFVSVGKLDPSAFWNVTDMCKLTLGTLTDTEKDMFEGFDDGISATSSMMKNIWWFVGLGATEWITGWIGTWLLMLSAENQINRIRAKYFASVVRQDMSYFDTVDVGEINARMFEDIKKIQEGIADKVGMVIQSIFQTVAGLAIALYFGWELGLVCIATIPLIALGGFVWMVAQSNESKKELDNYTEAGGVAEEVLASIKTVTAFNGQSFENGRYSKPLAQAQSQGIKKAAMSGFAVGFFNLSMFAVYGIAFWYGSEMVIHEGYDVGTKIIVFFSVLIGGFAISMVATNAEYLGTATTAAYSVFELIDRVPEIDIYSEEGAKPVIQGTIEFQNVDFTYPSRKEQGVLSGVSFKAEAGKTTALCGASGCGKSTCFQLIQRFYDAAQGRILIDGQELKSLNLAWFRENIGVVSQEPVLFDGTVEENITLGRLDVTKEEITEACKQANALDFIQKLPSTWETNVGEGGATLSGGQKQRIAIARALVRNPKILLLDEATSALDTESEKIVQQALEKASVGRTTLVIAHRLSTIKNADKIIGFKNGKKMEEGNHASLQEIEDGVYKTLCNMQSFSMEQEKVESETSLKGAESNNQVVEAKKSKESSVEESEKSEKKKDGEEESEEEIAKREGLPEVGFGQILGMNSPEWFYITIGSIFALFTGAVQPLWALIFAGVLDNYSQFNCVWNEKIKELDSTAYANGTADVTLFDELTIPLNITEIKENHEWCDEAKLVDLNNMKAIEFVIMGVALFFGFGILHLMFGISDMSYFDEPLNSTGNLTARLASDAGKVQGATGRKIGEGVMNLGAFGCGLGIAFYYSWQLSLAVFAFMPVIIITNALMMQVMMNNHGDGEQKNIEEASKVATETTNNIRTVAGLGREKHFCKLYSNNMDALAARKGKTIFKYGLLYGATLGCMHFMYATTFWFSSWLIDNDYIDSSASSDVMRKNTSIPTKAQSAGVAANSGKANLAARRIVKLFETALNIDPESTEGEKPEIRGKVEFAAVEFSYPTRAEFPVLKGIQTNVEPGQTLALVGQSGCGKSTYTTIRENILYGLDDGENSGKPNKVGVSSISDADIETALREANAYNFVMDLPQRLETRCGKKGSQLSGGQKQRIAIARALIRKPKILLLDEATSALDTESEKIVQDALDKARQGRTAILIAHRLSTVINADVIAVVDNGVIVESGKHQDLIDKRGAYYHLIKSQL</sequence>
<gene>
    <name evidence="12" type="ORF">OKIOD_LOCUS9774</name>
</gene>
<feature type="transmembrane region" description="Helical" evidence="9">
    <location>
        <begin position="878"/>
        <end position="898"/>
    </location>
</feature>
<feature type="transmembrane region" description="Helical" evidence="9">
    <location>
        <begin position="794"/>
        <end position="815"/>
    </location>
</feature>
<evidence type="ECO:0000256" key="9">
    <source>
        <dbReference type="SAM" id="Phobius"/>
    </source>
</evidence>
<evidence type="ECO:0000256" key="4">
    <source>
        <dbReference type="ARBA" id="ARBA00022741"/>
    </source>
</evidence>
<feature type="domain" description="ABC transmembrane type-1" evidence="11">
    <location>
        <begin position="38"/>
        <end position="353"/>
    </location>
</feature>
<evidence type="ECO:0000256" key="6">
    <source>
        <dbReference type="ARBA" id="ARBA00022989"/>
    </source>
</evidence>
<evidence type="ECO:0000256" key="1">
    <source>
        <dbReference type="ARBA" id="ARBA00004141"/>
    </source>
</evidence>
<accession>A0ABN7SQX5</accession>
<feature type="domain" description="ABC transmembrane type-1" evidence="11">
    <location>
        <begin position="819"/>
        <end position="990"/>
    </location>
</feature>
<keyword evidence="13" id="KW-1185">Reference proteome</keyword>
<dbReference type="InterPro" id="IPR011527">
    <property type="entry name" value="ABC1_TM_dom"/>
</dbReference>
<evidence type="ECO:0000256" key="2">
    <source>
        <dbReference type="ARBA" id="ARBA00007577"/>
    </source>
</evidence>
<feature type="transmembrane region" description="Helical" evidence="9">
    <location>
        <begin position="186"/>
        <end position="204"/>
    </location>
</feature>
<feature type="region of interest" description="Disordered" evidence="8">
    <location>
        <begin position="635"/>
        <end position="683"/>
    </location>
</feature>
<dbReference type="InterPro" id="IPR017871">
    <property type="entry name" value="ABC_transporter-like_CS"/>
</dbReference>
<keyword evidence="4" id="KW-0547">Nucleotide-binding</keyword>
<evidence type="ECO:0000256" key="7">
    <source>
        <dbReference type="ARBA" id="ARBA00023136"/>
    </source>
</evidence>
<comment type="similarity">
    <text evidence="2">Belongs to the ABC transporter superfamily. ABCB family. Multidrug resistance exporter (TC 3.A.1.201) subfamily.</text>
</comment>
<dbReference type="Pfam" id="PF00664">
    <property type="entry name" value="ABC_membrane"/>
    <property type="match status" value="2"/>
</dbReference>
<dbReference type="Gene3D" id="3.40.50.300">
    <property type="entry name" value="P-loop containing nucleotide triphosphate hydrolases"/>
    <property type="match status" value="3"/>
</dbReference>
<evidence type="ECO:0000313" key="12">
    <source>
        <dbReference type="EMBL" id="CAG5103938.1"/>
    </source>
</evidence>
<keyword evidence="3 9" id="KW-0812">Transmembrane</keyword>
<dbReference type="SUPFAM" id="SSF52540">
    <property type="entry name" value="P-loop containing nucleoside triphosphate hydrolases"/>
    <property type="match status" value="2"/>
</dbReference>
<dbReference type="CDD" id="cd03249">
    <property type="entry name" value="ABC_MTABC3_MDL1_MDL2"/>
    <property type="match status" value="1"/>
</dbReference>
<dbReference type="Pfam" id="PF00005">
    <property type="entry name" value="ABC_tran"/>
    <property type="match status" value="2"/>
</dbReference>
<dbReference type="SUPFAM" id="SSF90123">
    <property type="entry name" value="ABC transporter transmembrane region"/>
    <property type="match status" value="2"/>
</dbReference>
<proteinExistence type="inferred from homology"/>
<feature type="domain" description="ABC transporter" evidence="10">
    <location>
        <begin position="1053"/>
        <end position="1258"/>
    </location>
</feature>
<dbReference type="PROSITE" id="PS50929">
    <property type="entry name" value="ABC_TM1F"/>
    <property type="match status" value="2"/>
</dbReference>
<feature type="transmembrane region" description="Helical" evidence="9">
    <location>
        <begin position="210"/>
        <end position="231"/>
    </location>
</feature>
<evidence type="ECO:0000259" key="10">
    <source>
        <dbReference type="PROSITE" id="PS50893"/>
    </source>
</evidence>
<dbReference type="EMBL" id="OU015566">
    <property type="protein sequence ID" value="CAG5103938.1"/>
    <property type="molecule type" value="Genomic_DNA"/>
</dbReference>
<reference evidence="12 13" key="1">
    <citation type="submission" date="2021-04" db="EMBL/GenBank/DDBJ databases">
        <authorList>
            <person name="Bliznina A."/>
        </authorList>
    </citation>
    <scope>NUCLEOTIDE SEQUENCE [LARGE SCALE GENOMIC DNA]</scope>
</reference>
<dbReference type="InterPro" id="IPR003439">
    <property type="entry name" value="ABC_transporter-like_ATP-bd"/>
</dbReference>
<keyword evidence="7 9" id="KW-0472">Membrane</keyword>
<feature type="transmembrane region" description="Helical" evidence="9">
    <location>
        <begin position="324"/>
        <end position="345"/>
    </location>
</feature>
<dbReference type="SMART" id="SM00382">
    <property type="entry name" value="AAA"/>
    <property type="match status" value="2"/>
</dbReference>
<dbReference type="InterPro" id="IPR003593">
    <property type="entry name" value="AAA+_ATPase"/>
</dbReference>
<feature type="compositionally biased region" description="Basic and acidic residues" evidence="8">
    <location>
        <begin position="651"/>
        <end position="672"/>
    </location>
</feature>
<dbReference type="Gene3D" id="1.20.1560.10">
    <property type="entry name" value="ABC transporter type 1, transmembrane domain"/>
    <property type="match status" value="2"/>
</dbReference>
<name>A0ABN7SQX5_OIKDI</name>
<dbReference type="InterPro" id="IPR039421">
    <property type="entry name" value="Type_1_exporter"/>
</dbReference>
<dbReference type="PROSITE" id="PS50893">
    <property type="entry name" value="ABC_TRANSPORTER_2"/>
    <property type="match status" value="2"/>
</dbReference>
<feature type="transmembrane region" description="Helical" evidence="9">
    <location>
        <begin position="31"/>
        <end position="54"/>
    </location>
</feature>
<keyword evidence="6 9" id="KW-1133">Transmembrane helix</keyword>
<feature type="transmembrane region" description="Helical" evidence="9">
    <location>
        <begin position="111"/>
        <end position="134"/>
    </location>
</feature>
<dbReference type="PROSITE" id="PS00211">
    <property type="entry name" value="ABC_TRANSPORTER_1"/>
    <property type="match status" value="2"/>
</dbReference>
<feature type="domain" description="ABC transporter" evidence="10">
    <location>
        <begin position="387"/>
        <end position="623"/>
    </location>
</feature>
<dbReference type="InterPro" id="IPR027417">
    <property type="entry name" value="P-loop_NTPase"/>
</dbReference>
<dbReference type="InterPro" id="IPR036640">
    <property type="entry name" value="ABC1_TM_sf"/>
</dbReference>